<dbReference type="SUPFAM" id="SSF57667">
    <property type="entry name" value="beta-beta-alpha zinc fingers"/>
    <property type="match status" value="1"/>
</dbReference>
<dbReference type="InterPro" id="IPR036236">
    <property type="entry name" value="Znf_C2H2_sf"/>
</dbReference>
<feature type="domain" description="C2H2-type" evidence="12">
    <location>
        <begin position="195"/>
        <end position="216"/>
    </location>
</feature>
<evidence type="ECO:0000256" key="1">
    <source>
        <dbReference type="ARBA" id="ARBA00004123"/>
    </source>
</evidence>
<feature type="compositionally biased region" description="Basic and acidic residues" evidence="11">
    <location>
        <begin position="50"/>
        <end position="61"/>
    </location>
</feature>
<dbReference type="Gene3D" id="3.30.160.60">
    <property type="entry name" value="Classic Zinc Finger"/>
    <property type="match status" value="2"/>
</dbReference>
<keyword evidence="9" id="KW-0539">Nucleus</keyword>
<comment type="similarity">
    <text evidence="2">Belongs to the krueppel C2H2-type zinc-finger protein family.</text>
</comment>
<dbReference type="Pfam" id="PF00096">
    <property type="entry name" value="zf-C2H2"/>
    <property type="match status" value="1"/>
</dbReference>
<accession>A0A7S3J0X1</accession>
<dbReference type="EMBL" id="HBII01003876">
    <property type="protein sequence ID" value="CAE0342889.1"/>
    <property type="molecule type" value="Transcribed_RNA"/>
</dbReference>
<protein>
    <recommendedName>
        <fullName evidence="12">C2H2-type domain-containing protein</fullName>
    </recommendedName>
</protein>
<evidence type="ECO:0000256" key="5">
    <source>
        <dbReference type="ARBA" id="ARBA00022771"/>
    </source>
</evidence>
<evidence type="ECO:0000256" key="6">
    <source>
        <dbReference type="ARBA" id="ARBA00022833"/>
    </source>
</evidence>
<feature type="domain" description="C2H2-type" evidence="12">
    <location>
        <begin position="165"/>
        <end position="194"/>
    </location>
</feature>
<keyword evidence="6" id="KW-0862">Zinc</keyword>
<evidence type="ECO:0000256" key="2">
    <source>
        <dbReference type="ARBA" id="ARBA00006991"/>
    </source>
</evidence>
<keyword evidence="4" id="KW-0677">Repeat</keyword>
<evidence type="ECO:0000256" key="8">
    <source>
        <dbReference type="ARBA" id="ARBA00023163"/>
    </source>
</evidence>
<evidence type="ECO:0000256" key="11">
    <source>
        <dbReference type="SAM" id="MobiDB-lite"/>
    </source>
</evidence>
<evidence type="ECO:0000256" key="9">
    <source>
        <dbReference type="ARBA" id="ARBA00023242"/>
    </source>
</evidence>
<dbReference type="SMART" id="SM00355">
    <property type="entry name" value="ZnF_C2H2"/>
    <property type="match status" value="2"/>
</dbReference>
<sequence>MKEETLRKLDWLQTLVTEGREIVQMDLPMMPVSRELFLPCTGLQESTEQEGVRKEKVRKEEEVEGEDGMDRREEVNKTNVDKDKSEDQHSEEVVLIDLISYQISHQNLKRLDDEKVVTNLKDFKTQNQPKMNKKNRLSILEKLKEYPCETIYKLNPRTKRNNKLLVCCYQGCGKTFNKTWNILDHFKIHTGERPYECKACMKSFTQNGNLTKHLKTKPECVDFIKSLSKSAANQPFPETHAAQLLNC</sequence>
<dbReference type="PANTHER" id="PTHR24399:SF23">
    <property type="entry name" value="C2H2-TYPE DOMAIN-CONTAINING PROTEIN"/>
    <property type="match status" value="1"/>
</dbReference>
<evidence type="ECO:0000259" key="12">
    <source>
        <dbReference type="PROSITE" id="PS50157"/>
    </source>
</evidence>
<dbReference type="PROSITE" id="PS50157">
    <property type="entry name" value="ZINC_FINGER_C2H2_2"/>
    <property type="match status" value="2"/>
</dbReference>
<evidence type="ECO:0000256" key="4">
    <source>
        <dbReference type="ARBA" id="ARBA00022737"/>
    </source>
</evidence>
<feature type="compositionally biased region" description="Basic and acidic residues" evidence="11">
    <location>
        <begin position="68"/>
        <end position="88"/>
    </location>
</feature>
<evidence type="ECO:0000256" key="3">
    <source>
        <dbReference type="ARBA" id="ARBA00022723"/>
    </source>
</evidence>
<keyword evidence="5 10" id="KW-0863">Zinc-finger</keyword>
<keyword evidence="3" id="KW-0479">Metal-binding</keyword>
<keyword evidence="8" id="KW-0804">Transcription</keyword>
<dbReference type="FunFam" id="3.30.160.60:FF:001016">
    <property type="entry name" value="zinc finger protein 850-like"/>
    <property type="match status" value="1"/>
</dbReference>
<proteinExistence type="inferred from homology"/>
<evidence type="ECO:0000256" key="7">
    <source>
        <dbReference type="ARBA" id="ARBA00023015"/>
    </source>
</evidence>
<dbReference type="PROSITE" id="PS00028">
    <property type="entry name" value="ZINC_FINGER_C2H2_1"/>
    <property type="match status" value="1"/>
</dbReference>
<organism evidence="13">
    <name type="scientific">Euplotes harpa</name>
    <dbReference type="NCBI Taxonomy" id="151035"/>
    <lineage>
        <taxon>Eukaryota</taxon>
        <taxon>Sar</taxon>
        <taxon>Alveolata</taxon>
        <taxon>Ciliophora</taxon>
        <taxon>Intramacronucleata</taxon>
        <taxon>Spirotrichea</taxon>
        <taxon>Hypotrichia</taxon>
        <taxon>Euplotida</taxon>
        <taxon>Euplotidae</taxon>
        <taxon>Euplotes</taxon>
    </lineage>
</organism>
<comment type="subcellular location">
    <subcellularLocation>
        <location evidence="1">Nucleus</location>
    </subcellularLocation>
</comment>
<feature type="region of interest" description="Disordered" evidence="11">
    <location>
        <begin position="44"/>
        <end position="88"/>
    </location>
</feature>
<gene>
    <name evidence="13" type="ORF">EHAR0213_LOCUS1796</name>
</gene>
<dbReference type="GO" id="GO:0001227">
    <property type="term" value="F:DNA-binding transcription repressor activity, RNA polymerase II-specific"/>
    <property type="evidence" value="ECO:0007669"/>
    <property type="project" value="TreeGrafter"/>
</dbReference>
<dbReference type="PANTHER" id="PTHR24399">
    <property type="entry name" value="ZINC FINGER AND BTB DOMAIN-CONTAINING"/>
    <property type="match status" value="1"/>
</dbReference>
<dbReference type="AlphaFoldDB" id="A0A7S3J0X1"/>
<dbReference type="GO" id="GO:0000978">
    <property type="term" value="F:RNA polymerase II cis-regulatory region sequence-specific DNA binding"/>
    <property type="evidence" value="ECO:0007669"/>
    <property type="project" value="TreeGrafter"/>
</dbReference>
<reference evidence="13" key="1">
    <citation type="submission" date="2021-01" db="EMBL/GenBank/DDBJ databases">
        <authorList>
            <person name="Corre E."/>
            <person name="Pelletier E."/>
            <person name="Niang G."/>
            <person name="Scheremetjew M."/>
            <person name="Finn R."/>
            <person name="Kale V."/>
            <person name="Holt S."/>
            <person name="Cochrane G."/>
            <person name="Meng A."/>
            <person name="Brown T."/>
            <person name="Cohen L."/>
        </authorList>
    </citation>
    <scope>NUCLEOTIDE SEQUENCE</scope>
    <source>
        <strain evidence="13">FSP1.4</strain>
    </source>
</reference>
<evidence type="ECO:0000256" key="10">
    <source>
        <dbReference type="PROSITE-ProRule" id="PRU00042"/>
    </source>
</evidence>
<dbReference type="GO" id="GO:0005654">
    <property type="term" value="C:nucleoplasm"/>
    <property type="evidence" value="ECO:0007669"/>
    <property type="project" value="TreeGrafter"/>
</dbReference>
<keyword evidence="7" id="KW-0805">Transcription regulation</keyword>
<dbReference type="GO" id="GO:0008270">
    <property type="term" value="F:zinc ion binding"/>
    <property type="evidence" value="ECO:0007669"/>
    <property type="project" value="UniProtKB-KW"/>
</dbReference>
<dbReference type="InterPro" id="IPR013087">
    <property type="entry name" value="Znf_C2H2_type"/>
</dbReference>
<evidence type="ECO:0000313" key="13">
    <source>
        <dbReference type="EMBL" id="CAE0342889.1"/>
    </source>
</evidence>
<name>A0A7S3J0X1_9SPIT</name>